<dbReference type="Proteomes" id="UP000509513">
    <property type="component" value="Chromosome"/>
</dbReference>
<dbReference type="OrthoDB" id="5365400at2"/>
<dbReference type="EMBL" id="CP054051">
    <property type="protein sequence ID" value="QKJ27109.1"/>
    <property type="molecule type" value="Genomic_DNA"/>
</dbReference>
<gene>
    <name evidence="2" type="ORF">ACBT_1200</name>
    <name evidence="3" type="ORF">FE247_09300</name>
</gene>
<dbReference type="AlphaFoldDB" id="A0A5J6RFV6"/>
<protein>
    <recommendedName>
        <fullName evidence="6">Flagellin</fullName>
    </recommendedName>
</protein>
<evidence type="ECO:0000313" key="5">
    <source>
        <dbReference type="Proteomes" id="UP000509513"/>
    </source>
</evidence>
<dbReference type="KEGG" id="acib:ACBT_1200"/>
<evidence type="ECO:0000256" key="1">
    <source>
        <dbReference type="SAM" id="MobiDB-lite"/>
    </source>
</evidence>
<evidence type="ECO:0008006" key="6">
    <source>
        <dbReference type="Google" id="ProtNLM"/>
    </source>
</evidence>
<evidence type="ECO:0000313" key="3">
    <source>
        <dbReference type="EMBL" id="TLS96913.1"/>
    </source>
</evidence>
<evidence type="ECO:0000313" key="4">
    <source>
        <dbReference type="Proteomes" id="UP000305417"/>
    </source>
</evidence>
<accession>A0A5J6RFV6</accession>
<dbReference type="EMBL" id="VBUC01000026">
    <property type="protein sequence ID" value="TLS96913.1"/>
    <property type="molecule type" value="Genomic_DNA"/>
</dbReference>
<dbReference type="STRING" id="1442598.GCA_000522465_01255"/>
<organism evidence="2 5">
    <name type="scientific">Aliarcobacter cibarius</name>
    <dbReference type="NCBI Taxonomy" id="255507"/>
    <lineage>
        <taxon>Bacteria</taxon>
        <taxon>Pseudomonadati</taxon>
        <taxon>Campylobacterota</taxon>
        <taxon>Epsilonproteobacteria</taxon>
        <taxon>Campylobacterales</taxon>
        <taxon>Arcobacteraceae</taxon>
        <taxon>Aliarcobacter</taxon>
    </lineage>
</organism>
<dbReference type="Proteomes" id="UP000305417">
    <property type="component" value="Unassembled WGS sequence"/>
</dbReference>
<sequence>MDVNQINNNPLTSVNNNSLSGIGNNSQLQLNKSDTVRKVSDLNTNELDLNLSNLSKQRSEFSTNIQSLNDGIAISKIATNALDKQQNYLQNIQTKLENIDNLNNKNDIKQSINEDLRAFNKISYETNYKRESLLVQNYYDDSQNIEISTKNQTFSMQKPNISSFANQIFETINNNDLNNISNLSTAKQLVSSISDALSKLTDNFNNFSKELENKATNSIKEQNDNLYKNSINFGKETSDFSKSNISINAGNLIASQANIIQEQSVRLLS</sequence>
<dbReference type="RefSeq" id="WP_024775368.1">
    <property type="nucleotide sequence ID" value="NZ_CP043857.1"/>
</dbReference>
<reference evidence="3 4" key="1">
    <citation type="submission" date="2019-05" db="EMBL/GenBank/DDBJ databases">
        <title>Arcobacter cibarius and Arcobacter thereius providing challenges in identification an antibiotic susceptibility and Quinolone resistance.</title>
        <authorList>
            <person name="Busch A."/>
            <person name="Hanel I."/>
            <person name="Hotzel H."/>
            <person name="Tomaso H."/>
        </authorList>
    </citation>
    <scope>NUCLEOTIDE SEQUENCE [LARGE SCALE GENOMIC DNA]</scope>
    <source>
        <strain evidence="3 4">16CS0831-2</strain>
    </source>
</reference>
<feature type="region of interest" description="Disordered" evidence="1">
    <location>
        <begin position="1"/>
        <end position="27"/>
    </location>
</feature>
<keyword evidence="4" id="KW-1185">Reference proteome</keyword>
<evidence type="ECO:0000313" key="2">
    <source>
        <dbReference type="EMBL" id="QKJ27109.1"/>
    </source>
</evidence>
<feature type="compositionally biased region" description="Low complexity" evidence="1">
    <location>
        <begin position="7"/>
        <end position="26"/>
    </location>
</feature>
<reference evidence="2 5" key="2">
    <citation type="submission" date="2020-05" db="EMBL/GenBank/DDBJ databases">
        <title>Complete genome sequencing of Campylobacter and Arcobacter type strains.</title>
        <authorList>
            <person name="Miller W.G."/>
            <person name="Yee E."/>
        </authorList>
    </citation>
    <scope>NUCLEOTIDE SEQUENCE [LARGE SCALE GENOMIC DNA]</scope>
    <source>
        <strain evidence="2 5">LMG 21996</strain>
    </source>
</reference>
<dbReference type="Gene3D" id="1.20.1330.10">
    <property type="entry name" value="f41 fragment of flagellin, N-terminal domain"/>
    <property type="match status" value="1"/>
</dbReference>
<name>A0A5J6RFV6_9BACT</name>
<proteinExistence type="predicted"/>